<accession>A0A2A5T807</accession>
<dbReference type="GO" id="GO:0003677">
    <property type="term" value="F:DNA binding"/>
    <property type="evidence" value="ECO:0007669"/>
    <property type="project" value="InterPro"/>
</dbReference>
<dbReference type="InterPro" id="IPR053172">
    <property type="entry name" value="Tn903_transposase"/>
</dbReference>
<gene>
    <name evidence="2" type="ORF">BTN49_0086</name>
</gene>
<evidence type="ECO:0000313" key="3">
    <source>
        <dbReference type="Proteomes" id="UP000219020"/>
    </source>
</evidence>
<feature type="domain" description="Transposase IS4-like" evidence="1">
    <location>
        <begin position="1"/>
        <end position="97"/>
    </location>
</feature>
<dbReference type="AlphaFoldDB" id="A0A2A5T807"/>
<comment type="caution">
    <text evidence="2">The sequence shown here is derived from an EMBL/GenBank/DDBJ whole genome shotgun (WGS) entry which is preliminary data.</text>
</comment>
<reference evidence="3" key="1">
    <citation type="submission" date="2017-04" db="EMBL/GenBank/DDBJ databases">
        <title>Genome evolution of the luminous symbionts of deep sea anglerfish.</title>
        <authorList>
            <person name="Hendry T.A."/>
        </authorList>
    </citation>
    <scope>NUCLEOTIDE SEQUENCE [LARGE SCALE GENOMIC DNA]</scope>
</reference>
<proteinExistence type="predicted"/>
<dbReference type="GO" id="GO:0006313">
    <property type="term" value="P:DNA transposition"/>
    <property type="evidence" value="ECO:0007669"/>
    <property type="project" value="InterPro"/>
</dbReference>
<organism evidence="2 3">
    <name type="scientific">Candidatus Enterovibrio escicola</name>
    <dbReference type="NCBI Taxonomy" id="1927127"/>
    <lineage>
        <taxon>Bacteria</taxon>
        <taxon>Pseudomonadati</taxon>
        <taxon>Pseudomonadota</taxon>
        <taxon>Gammaproteobacteria</taxon>
        <taxon>Vibrionales</taxon>
        <taxon>Vibrionaceae</taxon>
        <taxon>Enterovibrio</taxon>
    </lineage>
</organism>
<evidence type="ECO:0000313" key="2">
    <source>
        <dbReference type="EMBL" id="PCS24268.1"/>
    </source>
</evidence>
<dbReference type="PANTHER" id="PTHR34631">
    <property type="match status" value="1"/>
</dbReference>
<keyword evidence="3" id="KW-1185">Reference proteome</keyword>
<dbReference type="GO" id="GO:0004803">
    <property type="term" value="F:transposase activity"/>
    <property type="evidence" value="ECO:0007669"/>
    <property type="project" value="InterPro"/>
</dbReference>
<dbReference type="Pfam" id="PF01609">
    <property type="entry name" value="DDE_Tnp_1"/>
    <property type="match status" value="1"/>
</dbReference>
<dbReference type="PANTHER" id="PTHR34631:SF3">
    <property type="entry name" value="ISSOD12 TRANSPOSASE TNPA_ISSOD12"/>
    <property type="match status" value="1"/>
</dbReference>
<dbReference type="InterPro" id="IPR002559">
    <property type="entry name" value="Transposase_11"/>
</dbReference>
<protein>
    <submittedName>
        <fullName evidence="2">Mobile element protein</fullName>
    </submittedName>
</protein>
<name>A0A2A5T807_9GAMM</name>
<dbReference type="Proteomes" id="UP000219020">
    <property type="component" value="Unassembled WGS sequence"/>
</dbReference>
<sequence length="97" mass="11227">MDVTDLKIYDESKWKTRKHYKEKLHIWRKLHLAVDVSTHAVIAAEVSLVYVGDNEVLPILRNPFRRKIQQVSADGTYDTRACHYVLKNQGITPSIPP</sequence>
<dbReference type="EMBL" id="NBYY01000002">
    <property type="protein sequence ID" value="PCS24268.1"/>
    <property type="molecule type" value="Genomic_DNA"/>
</dbReference>
<evidence type="ECO:0000259" key="1">
    <source>
        <dbReference type="Pfam" id="PF01609"/>
    </source>
</evidence>